<gene>
    <name evidence="1" type="ORF">UVI_02049970</name>
</gene>
<sequence length="249" mass="26252">MGFGSFVHHIGTFFLFVAVVLLIVVDITAPVVNHLSIMKVDLGMNTASADQVTFGTFGYCVRGIRAEESAEDRPGSANPAVVDSGGSDSCTHSRIGYDPAGLMRSLDGTDFSGASASTAKGLTRVMVLHPVATGLCFIALVLCAASGIIGSFVGSLVSLLAFVVTLVAMICDFIAFGIVKRHVNDQGVSTARWGSGIWLILASAIFTLVGSAVVFVTCCCARKKTPERQKESWNNKAPAAAGGRRRRFW</sequence>
<comment type="caution">
    <text evidence="1">The sequence shown here is derived from an EMBL/GenBank/DDBJ whole genome shotgun (WGS) entry which is preliminary data.</text>
</comment>
<dbReference type="InterPro" id="IPR051380">
    <property type="entry name" value="pH-response_reg_palI/RIM9"/>
</dbReference>
<dbReference type="GO" id="GO:0035838">
    <property type="term" value="C:growing cell tip"/>
    <property type="evidence" value="ECO:0007669"/>
    <property type="project" value="TreeGrafter"/>
</dbReference>
<dbReference type="PANTHER" id="PTHR28013">
    <property type="entry name" value="PROTEIN DCV1-RELATED"/>
    <property type="match status" value="1"/>
</dbReference>
<dbReference type="AlphaFoldDB" id="A0A063BY58"/>
<name>A0A063BY58_USTVR</name>
<accession>A0A063BY58</accession>
<dbReference type="Gene3D" id="1.20.140.150">
    <property type="match status" value="1"/>
</dbReference>
<dbReference type="GO" id="GO:0005886">
    <property type="term" value="C:plasma membrane"/>
    <property type="evidence" value="ECO:0007669"/>
    <property type="project" value="InterPro"/>
</dbReference>
<evidence type="ECO:0000313" key="1">
    <source>
        <dbReference type="EMBL" id="GAO16342.1"/>
    </source>
</evidence>
<dbReference type="PANTHER" id="PTHR28013:SF7">
    <property type="entry name" value="PALI-DOMAIN-CONTAINING PROTEIN"/>
    <property type="match status" value="1"/>
</dbReference>
<dbReference type="Pfam" id="PF06687">
    <property type="entry name" value="SUR7"/>
    <property type="match status" value="1"/>
</dbReference>
<organism evidence="1 2">
    <name type="scientific">Ustilaginoidea virens</name>
    <name type="common">Rice false smut fungus</name>
    <name type="synonym">Villosiclava virens</name>
    <dbReference type="NCBI Taxonomy" id="1159556"/>
    <lineage>
        <taxon>Eukaryota</taxon>
        <taxon>Fungi</taxon>
        <taxon>Dikarya</taxon>
        <taxon>Ascomycota</taxon>
        <taxon>Pezizomycotina</taxon>
        <taxon>Sordariomycetes</taxon>
        <taxon>Hypocreomycetidae</taxon>
        <taxon>Hypocreales</taxon>
        <taxon>Clavicipitaceae</taxon>
        <taxon>Ustilaginoidea</taxon>
    </lineage>
</organism>
<dbReference type="EMBL" id="BBTG02000035">
    <property type="protein sequence ID" value="GAO16342.1"/>
    <property type="molecule type" value="Genomic_DNA"/>
</dbReference>
<dbReference type="HOGENOM" id="CLU_076420_0_0_1"/>
<proteinExistence type="predicted"/>
<protein>
    <submittedName>
        <fullName evidence="1">Uncharacterized protein</fullName>
    </submittedName>
</protein>
<dbReference type="STRING" id="1159556.A0A063BY58"/>
<reference evidence="2" key="1">
    <citation type="journal article" date="2016" name="Genome Announc.">
        <title>Genome sequence of Ustilaginoidea virens IPU010, a rice pathogenic fungus causing false smut.</title>
        <authorList>
            <person name="Kumagai T."/>
            <person name="Ishii T."/>
            <person name="Terai G."/>
            <person name="Umemura M."/>
            <person name="Machida M."/>
            <person name="Asai K."/>
        </authorList>
    </citation>
    <scope>NUCLEOTIDE SEQUENCE [LARGE SCALE GENOMIC DNA]</scope>
    <source>
        <strain evidence="2">IPU010</strain>
    </source>
</reference>
<dbReference type="InterPro" id="IPR009571">
    <property type="entry name" value="SUR7/Rim9-like_fungi"/>
</dbReference>
<evidence type="ECO:0000313" key="2">
    <source>
        <dbReference type="Proteomes" id="UP000054053"/>
    </source>
</evidence>
<dbReference type="Proteomes" id="UP000054053">
    <property type="component" value="Unassembled WGS sequence"/>
</dbReference>
<dbReference type="GO" id="GO:0032153">
    <property type="term" value="C:cell division site"/>
    <property type="evidence" value="ECO:0007669"/>
    <property type="project" value="TreeGrafter"/>
</dbReference>